<dbReference type="OrthoDB" id="5794026at2759"/>
<feature type="domain" description="Protein kinase" evidence="6">
    <location>
        <begin position="1"/>
        <end position="100"/>
    </location>
</feature>
<dbReference type="AlphaFoldDB" id="A0A1R2AKQ2"/>
<dbReference type="SUPFAM" id="SSF56112">
    <property type="entry name" value="Protein kinase-like (PK-like)"/>
    <property type="match status" value="1"/>
</dbReference>
<proteinExistence type="predicted"/>
<dbReference type="InterPro" id="IPR000719">
    <property type="entry name" value="Prot_kinase_dom"/>
</dbReference>
<dbReference type="Gene3D" id="1.10.510.10">
    <property type="entry name" value="Transferase(Phosphotransferase) domain 1"/>
    <property type="match status" value="1"/>
</dbReference>
<gene>
    <name evidence="7" type="ORF">SteCoe_39362</name>
</gene>
<dbReference type="PANTHER" id="PTHR24349">
    <property type="entry name" value="SERINE/THREONINE-PROTEIN KINASE"/>
    <property type="match status" value="1"/>
</dbReference>
<evidence type="ECO:0000259" key="6">
    <source>
        <dbReference type="PROSITE" id="PS50011"/>
    </source>
</evidence>
<dbReference type="Proteomes" id="UP000187209">
    <property type="component" value="Unassembled WGS sequence"/>
</dbReference>
<dbReference type="PROSITE" id="PS50011">
    <property type="entry name" value="PROTEIN_KINASE_DOM"/>
    <property type="match status" value="1"/>
</dbReference>
<evidence type="ECO:0000256" key="1">
    <source>
        <dbReference type="ARBA" id="ARBA00022527"/>
    </source>
</evidence>
<keyword evidence="8" id="KW-1185">Reference proteome</keyword>
<sequence>MAPEVFAGNYDRKCDIWSLGVCFYAMLVGYQPFQGKNVNEIIKKVNAGKLPKHPTWKKMNKDMKKIIKSMIRKENERLTAEEILDSKSTQKLSKDMYEFIFMKTLKALKTPKPSEEFIIKVQFANKGKP</sequence>
<evidence type="ECO:0000313" key="7">
    <source>
        <dbReference type="EMBL" id="OMJ65091.1"/>
    </source>
</evidence>
<evidence type="ECO:0000256" key="3">
    <source>
        <dbReference type="ARBA" id="ARBA00022741"/>
    </source>
</evidence>
<evidence type="ECO:0000256" key="5">
    <source>
        <dbReference type="ARBA" id="ARBA00022840"/>
    </source>
</evidence>
<keyword evidence="2" id="KW-0808">Transferase</keyword>
<dbReference type="InterPro" id="IPR050205">
    <property type="entry name" value="CDPK_Ser/Thr_kinases"/>
</dbReference>
<dbReference type="GO" id="GO:0005524">
    <property type="term" value="F:ATP binding"/>
    <property type="evidence" value="ECO:0007669"/>
    <property type="project" value="UniProtKB-KW"/>
</dbReference>
<accession>A0A1R2AKQ2</accession>
<dbReference type="InterPro" id="IPR011009">
    <property type="entry name" value="Kinase-like_dom_sf"/>
</dbReference>
<protein>
    <recommendedName>
        <fullName evidence="6">Protein kinase domain-containing protein</fullName>
    </recommendedName>
</protein>
<evidence type="ECO:0000313" key="8">
    <source>
        <dbReference type="Proteomes" id="UP000187209"/>
    </source>
</evidence>
<evidence type="ECO:0000256" key="2">
    <source>
        <dbReference type="ARBA" id="ARBA00022679"/>
    </source>
</evidence>
<evidence type="ECO:0000256" key="4">
    <source>
        <dbReference type="ARBA" id="ARBA00022777"/>
    </source>
</evidence>
<dbReference type="Pfam" id="PF00069">
    <property type="entry name" value="Pkinase"/>
    <property type="match status" value="1"/>
</dbReference>
<keyword evidence="3" id="KW-0547">Nucleotide-binding</keyword>
<keyword evidence="5" id="KW-0067">ATP-binding</keyword>
<name>A0A1R2AKQ2_9CILI</name>
<comment type="caution">
    <text evidence="7">The sequence shown here is derived from an EMBL/GenBank/DDBJ whole genome shotgun (WGS) entry which is preliminary data.</text>
</comment>
<keyword evidence="1" id="KW-0723">Serine/threonine-protein kinase</keyword>
<organism evidence="7 8">
    <name type="scientific">Stentor coeruleus</name>
    <dbReference type="NCBI Taxonomy" id="5963"/>
    <lineage>
        <taxon>Eukaryota</taxon>
        <taxon>Sar</taxon>
        <taxon>Alveolata</taxon>
        <taxon>Ciliophora</taxon>
        <taxon>Postciliodesmatophora</taxon>
        <taxon>Heterotrichea</taxon>
        <taxon>Heterotrichida</taxon>
        <taxon>Stentoridae</taxon>
        <taxon>Stentor</taxon>
    </lineage>
</organism>
<dbReference type="GO" id="GO:0004674">
    <property type="term" value="F:protein serine/threonine kinase activity"/>
    <property type="evidence" value="ECO:0007669"/>
    <property type="project" value="UniProtKB-KW"/>
</dbReference>
<dbReference type="EMBL" id="MPUH01002476">
    <property type="protein sequence ID" value="OMJ65091.1"/>
    <property type="molecule type" value="Genomic_DNA"/>
</dbReference>
<reference evidence="7 8" key="1">
    <citation type="submission" date="2016-11" db="EMBL/GenBank/DDBJ databases">
        <title>The macronuclear genome of Stentor coeruleus: a giant cell with tiny introns.</title>
        <authorList>
            <person name="Slabodnick M."/>
            <person name="Ruby J.G."/>
            <person name="Reiff S.B."/>
            <person name="Swart E.C."/>
            <person name="Gosai S."/>
            <person name="Prabakaran S."/>
            <person name="Witkowska E."/>
            <person name="Larue G.E."/>
            <person name="Fisher S."/>
            <person name="Freeman R.M."/>
            <person name="Gunawardena J."/>
            <person name="Chu W."/>
            <person name="Stover N.A."/>
            <person name="Gregory B.D."/>
            <person name="Nowacki M."/>
            <person name="Derisi J."/>
            <person name="Roy S.W."/>
            <person name="Marshall W.F."/>
            <person name="Sood P."/>
        </authorList>
    </citation>
    <scope>NUCLEOTIDE SEQUENCE [LARGE SCALE GENOMIC DNA]</scope>
    <source>
        <strain evidence="7">WM001</strain>
    </source>
</reference>
<keyword evidence="4" id="KW-0418">Kinase</keyword>